<dbReference type="Gene3D" id="3.10.250.10">
    <property type="entry name" value="SRCR-like domain"/>
    <property type="match status" value="3"/>
</dbReference>
<dbReference type="SUPFAM" id="SSF51126">
    <property type="entry name" value="Pectin lyase-like"/>
    <property type="match status" value="3"/>
</dbReference>
<keyword evidence="5 11" id="KW-1133">Transmembrane helix</keyword>
<dbReference type="SUPFAM" id="SSF56487">
    <property type="entry name" value="SRCR-like"/>
    <property type="match status" value="3"/>
</dbReference>
<dbReference type="Pfam" id="PF00530">
    <property type="entry name" value="SRCR"/>
    <property type="match status" value="3"/>
</dbReference>
<gene>
    <name evidence="14" type="primary">LOC115229966</name>
</gene>
<dbReference type="Gene3D" id="2.160.20.10">
    <property type="entry name" value="Single-stranded right-handed beta-helix, Pectin lyase-like"/>
    <property type="match status" value="2"/>
</dbReference>
<evidence type="ECO:0000256" key="8">
    <source>
        <dbReference type="ARBA" id="ARBA00023180"/>
    </source>
</evidence>
<dbReference type="Proteomes" id="UP000515154">
    <property type="component" value="Unplaced"/>
</dbReference>
<evidence type="ECO:0000256" key="7">
    <source>
        <dbReference type="ARBA" id="ARBA00023157"/>
    </source>
</evidence>
<evidence type="ECO:0000256" key="11">
    <source>
        <dbReference type="SAM" id="Phobius"/>
    </source>
</evidence>
<proteinExistence type="predicted"/>
<feature type="region of interest" description="Disordered" evidence="10">
    <location>
        <begin position="2694"/>
        <end position="2725"/>
    </location>
</feature>
<dbReference type="PROSITE" id="PS50287">
    <property type="entry name" value="SRCR_2"/>
    <property type="match status" value="3"/>
</dbReference>
<feature type="compositionally biased region" description="Basic and acidic residues" evidence="10">
    <location>
        <begin position="2826"/>
        <end position="2839"/>
    </location>
</feature>
<feature type="disulfide bond" evidence="9">
    <location>
        <begin position="1897"/>
        <end position="1907"/>
    </location>
</feature>
<dbReference type="Gene3D" id="2.60.120.290">
    <property type="entry name" value="Spermadhesin, CUB domain"/>
    <property type="match status" value="1"/>
</dbReference>
<dbReference type="SUPFAM" id="SSF56436">
    <property type="entry name" value="C-type lectin-like"/>
    <property type="match status" value="1"/>
</dbReference>
<keyword evidence="2 11" id="KW-0812">Transmembrane</keyword>
<accession>A0A7E6EKH9</accession>
<dbReference type="InterPro" id="IPR053243">
    <property type="entry name" value="SJ_maturation_regulator"/>
</dbReference>
<feature type="transmembrane region" description="Helical" evidence="11">
    <location>
        <begin position="2577"/>
        <end position="2603"/>
    </location>
</feature>
<keyword evidence="4" id="KW-0677">Repeat</keyword>
<evidence type="ECO:0000256" key="2">
    <source>
        <dbReference type="ARBA" id="ARBA00022692"/>
    </source>
</evidence>
<dbReference type="InterPro" id="IPR036772">
    <property type="entry name" value="SRCR-like_dom_sf"/>
</dbReference>
<dbReference type="InterPro" id="IPR016187">
    <property type="entry name" value="CTDL_fold"/>
</dbReference>
<evidence type="ECO:0000256" key="4">
    <source>
        <dbReference type="ARBA" id="ARBA00022737"/>
    </source>
</evidence>
<dbReference type="GO" id="GO:0016020">
    <property type="term" value="C:membrane"/>
    <property type="evidence" value="ECO:0007669"/>
    <property type="project" value="UniProtKB-SubCell"/>
</dbReference>
<sequence length="3017" mass="343410">MAKYLVLLCNVCFGFLFCISISPLLRVRAREGITPPPRTGDNKPIVANGRVYYLDYIPRRCWTPIITKYPYGGRVDQPRALMKKDNPHKIKGSIQIAPSGCLYIEPGCRLEFAPGQGLIVNGTLIARGSEEVGGRIVFTKDRDYDDVVGKQRPWRTDARLVDGNTTMDGRLELFYQQKWRGVCTNYNNFTKEDANVTCRHLGFLKGNFTYHSFSQNVSDYLLLEKPNCTGSEDSLPECSGWTTIKAGLHICDGQQTIGFECEGFQPGVAVTHWRGIEFYNSSTQFVTNETINTKMEESDSSIWYSDVEYAGLDVFREGVLGINHPYASISASPFVPFMDNVTISNGAYDALNFTYILGKVNVQNCTIQDNRGHGMYVKSVVGEVKIEKSVIQRNWGDGIKFYSINKTLPHDFDRLFSQPYFFCKRVQLSYNRYPIYLGEQVVHTNSYDIAVPGCEHTFTTRENMQLTLHFLLLETDPESEGELIISYGDVGKTMTKTVPIRNGSYPQSITTLSNVIKINFNFKRRGYCSVFKYCIRFLLRLSTNFGPTPDFWITESNVSNNNHHGISVQDMRCLIWVNSTRIMNNGYEAGLRVFQGAGIVNVNNTLLQNNALAGANITYSGGRILFNHTRAIGNQGYGVYLEFLKLNRSRIEQGLDIYSYSSKFSENSLAAFRVGNYCKSADVLIDKSFFENNLREAIEYLSCNTTSPTTNFSVTMSQFVSNGKQAILMAPILNTRGKIANNTFRDHLNGALLMNNGEDILVSRWYAKFPVDYDMYGNEFRDNHGPYAVNIRLTEESSEQSLMFINNKLLDNNIQNSFPFLNPRSKANAVLIISSSKVVAVLNIISNPNSTREMATHLTDPSKTIDATMNYWGSPDYQNFYLRIFDRDDRYNLAIINFFPALADERIFGDRQVTPALKPDSKNIFLRGQIIGGELKENKVLPKGFYTVDKDIYIEPEATLTIPPGTELSFQNSVGMIVYGALVADGRKEDWVRFSLEDNYDTVVENMTFPIRLVDGTTEQEGRLEVELGGTWGTVCNKGWTEQNSVVACNQLGLAYNPRFGQPQVKASAPTSSSILLNWVSCTEEDTDLTKCLSDSQTPIDCSHDQDVFIHCQIPTWSGITLAAVPKIKDRQETQLRSVMIDRAGMHDHSTMHFSSALQIDYNYYDISNVTVTESSADGIYVRLNHPYTNNRMEHCNVHRSQGHGLVTKYPFLETAYSTFRDNFLSGFTYDPFFTEAEAIGIRNFMRSDQVTVLKESQSFPLTQETTLFITEPGKFRIDKEFTYVIKSTDYKLRPTIQILNYNPVTSVEKVTVINNNKKYYIEEDLIDFPLMSSGNLLTVVLRVSGTMSGRLTFAIILGQRTEVPKPEIYLRNCTLVNNDIGLVTKHYNNPSNDKQELYFRFGEESIRLDYVDILNSRTRAMYVPSVTKYHENFIPTYEELTRPQRVGTISYVMTWCRFQGNRQAIKAEHNHVEFANNVWKWHITHSSIKDNMDGGLEIELPRVNDVEEHLKHSVEISHTMFEMNKNFAFIVNGYFADVNISHSIWKNNICRLGLFDLIGMEKNVSMVLNVFDKNTCKYIVNFDINSHYEYMYPIVGNFSYNKLYDNGLGTETGGDENLPSSFAVALKGLQQMVLNRNLFQNPKLRYEFIAGVTCLSLDSVVDVTENWWGNSAQDYIQSKIFDFDSWNNFAIAEYIPFLIENQFDSVPFSTTKQYPIRNTFELGGRITKDVSLFASATHYEVINDITVMPGVTLKIEPGVVLIFRPNIGILVLGTLDARGLPHQRIKLFPSSVKTKENNIRKRSVSFQMQQISKEKARLSGGATANEGFLQFYNDSTKQWDIMCNERLPENVGKVICRQLGFETINVRVYTSHLFDYYIYGLTTYFTKTFWRYSYYCKGNEDSLDQCIKKIDYRIMSCIQNENYTFLHCGKRNVAEGYNYWGNIRFSRSSYQENLQEKKPVESTIKYVDIYGAGVLHGNKVGAIQSVYQTPIIEQVNISGCASNGMDFISPLKDLLIEEQNITANLGYGINILVLNGDSKNEMASFLPLVQSTIPYFLFGVVEMCLLEKEIILETKMLIYYKYSSNAIDCVKSIKSKYRDKQLALRFLQMNLFSEDFMRNVIEIFDGDFGNEQKIGEIMKNSTSETVEELYRTSKEPHTLTLHIHASVASRDYGFIAEVVTLPQSSTGIIDSRIQHTLQSTSLQRNEDGAFTYRNVGEINPSVKLTKCLVEDNGVRILNLTSPPVVDIYLQNTKMMSFANNFLLGNAGGSSMILHTKSFATAIEANITNNIFSSGTHGCTLTVSGHNYQKVLLYENYFFNNSVGDDQDIVQLKGVTTNFTSNFFHNNTAYSILSVFALEKVSSPHMYTRSAFTKNNSTALYESTVKVHSGKPVFYNNYFVNPENVYEFEANPVSKFSGSMEPINAKENWWGVREEFFIAAKILDAANNESLVPVDYKPYKVLPPVDGNCAPGWIAEKTRCFRYMGGVQTYYGAVKYCQSLGAELMESKEMESFAKKLLIDSDFDYNTNLRIWINKPSSLGMCGIFYDDYAETHESCHLLLLPFICETDPFVVKTTDYTLIIALTASIFSVLVIIIIILIVLWLKKSKIRKDMRLQRCASLRSSARSRSQMTSNWSKSNIQNSQTNISFVGTLDDHISINSIDKSKFNTFDTEATEISPPFAIKTPRTTVIPYGHDNGNDTDSNDNVSFTDDESYISIDDGDKDRPSAVRYNTNVMNQVWKEREQEERRVTQQSLPPNEWNIYANLGLNKQNKLPSEHCLYSDEFDKKPIINQMQTAVEKPPSPPPPLYNYEPSEEFKSFSKIINQRSRDGSKESLDGRARPSPYIRGEPPRRPEVVPRDINIVPNQGRTSNFGSRENLADYRYGDPSRNVQERVPEAFQTLNPGVAYLQRNTYERGSRDRINSPEPFNHEPTSRDYNDYGGVLYNPNVADPYRRQPMQGSRENLDSIARPHQRQYKPTPAPRPVTRSRENVTQPSQPVPYREPQQDNKQQALETEIF</sequence>
<dbReference type="InterPro" id="IPR001190">
    <property type="entry name" value="SRCR"/>
</dbReference>
<dbReference type="SMART" id="SM00710">
    <property type="entry name" value="PbH1"/>
    <property type="match status" value="13"/>
</dbReference>
<feature type="disulfide bond" evidence="9">
    <location>
        <begin position="1082"/>
        <end position="1092"/>
    </location>
</feature>
<dbReference type="FunFam" id="3.10.250.10:FF:000016">
    <property type="entry name" value="Scavenger receptor cysteine-rich protein type 12"/>
    <property type="match status" value="1"/>
</dbReference>
<dbReference type="InterPro" id="IPR012334">
    <property type="entry name" value="Pectin_lyas_fold"/>
</dbReference>
<evidence type="ECO:0000256" key="5">
    <source>
        <dbReference type="ARBA" id="ARBA00022989"/>
    </source>
</evidence>
<reference evidence="14" key="1">
    <citation type="submission" date="2025-08" db="UniProtKB">
        <authorList>
            <consortium name="RefSeq"/>
        </authorList>
    </citation>
    <scope>IDENTIFICATION</scope>
</reference>
<dbReference type="PANTHER" id="PTHR47653">
    <property type="entry name" value="PROTEIN BARK BEETLE"/>
    <property type="match status" value="1"/>
</dbReference>
<dbReference type="GO" id="GO:0045217">
    <property type="term" value="P:cell-cell junction maintenance"/>
    <property type="evidence" value="ECO:0007669"/>
    <property type="project" value="TreeGrafter"/>
</dbReference>
<feature type="compositionally biased region" description="Basic and acidic residues" evidence="10">
    <location>
        <begin position="2913"/>
        <end position="2937"/>
    </location>
</feature>
<evidence type="ECO:0000313" key="13">
    <source>
        <dbReference type="Proteomes" id="UP000515154"/>
    </source>
</evidence>
<keyword evidence="3" id="KW-0732">Signal</keyword>
<evidence type="ECO:0000256" key="6">
    <source>
        <dbReference type="ARBA" id="ARBA00023136"/>
    </source>
</evidence>
<keyword evidence="7 9" id="KW-1015">Disulfide bond</keyword>
<dbReference type="InterPro" id="IPR035914">
    <property type="entry name" value="Sperma_CUB_dom_sf"/>
</dbReference>
<comment type="caution">
    <text evidence="9">Lacks conserved residue(s) required for the propagation of feature annotation.</text>
</comment>
<evidence type="ECO:0000256" key="9">
    <source>
        <dbReference type="PROSITE-ProRule" id="PRU00196"/>
    </source>
</evidence>
<feature type="disulfide bond" evidence="9">
    <location>
        <begin position="228"/>
        <end position="238"/>
    </location>
</feature>
<feature type="domain" description="SRCR" evidence="12">
    <location>
        <begin position="1011"/>
        <end position="1113"/>
    </location>
</feature>
<keyword evidence="8" id="KW-0325">Glycoprotein</keyword>
<keyword evidence="13" id="KW-1185">Reference proteome</keyword>
<dbReference type="RefSeq" id="XP_036355312.1">
    <property type="nucleotide sequence ID" value="XM_036499419.1"/>
</dbReference>
<evidence type="ECO:0000256" key="1">
    <source>
        <dbReference type="ARBA" id="ARBA00004167"/>
    </source>
</evidence>
<dbReference type="CDD" id="cd00037">
    <property type="entry name" value="CLECT"/>
    <property type="match status" value="1"/>
</dbReference>
<protein>
    <submittedName>
        <fullName evidence="14">Protein bark beetle-like isoform X2</fullName>
    </submittedName>
</protein>
<evidence type="ECO:0000259" key="12">
    <source>
        <dbReference type="PROSITE" id="PS50287"/>
    </source>
</evidence>
<feature type="domain" description="SRCR" evidence="12">
    <location>
        <begin position="1817"/>
        <end position="1930"/>
    </location>
</feature>
<feature type="region of interest" description="Disordered" evidence="10">
    <location>
        <begin position="2825"/>
        <end position="2856"/>
    </location>
</feature>
<dbReference type="PROSITE" id="PS00420">
    <property type="entry name" value="SRCR_1"/>
    <property type="match status" value="1"/>
</dbReference>
<dbReference type="Gene3D" id="3.10.100.10">
    <property type="entry name" value="Mannose-Binding Protein A, subunit A"/>
    <property type="match status" value="1"/>
</dbReference>
<feature type="domain" description="SRCR" evidence="12">
    <location>
        <begin position="158"/>
        <end position="262"/>
    </location>
</feature>
<comment type="subcellular location">
    <subcellularLocation>
        <location evidence="1">Membrane</location>
        <topology evidence="1">Single-pass membrane protein</topology>
    </subcellularLocation>
</comment>
<dbReference type="PANTHER" id="PTHR47653:SF1">
    <property type="entry name" value="DELETED IN MALIGNANT BRAIN TUMORS 1 PROTEIN"/>
    <property type="match status" value="1"/>
</dbReference>
<dbReference type="InterPro" id="IPR011050">
    <property type="entry name" value="Pectin_lyase_fold/virulence"/>
</dbReference>
<dbReference type="InterPro" id="IPR016186">
    <property type="entry name" value="C-type_lectin-like/link_sf"/>
</dbReference>
<dbReference type="InterPro" id="IPR006626">
    <property type="entry name" value="PbH1"/>
</dbReference>
<organism evidence="13 14">
    <name type="scientific">Octopus sinensis</name>
    <name type="common">East Asian common octopus</name>
    <dbReference type="NCBI Taxonomy" id="2607531"/>
    <lineage>
        <taxon>Eukaryota</taxon>
        <taxon>Metazoa</taxon>
        <taxon>Spiralia</taxon>
        <taxon>Lophotrochozoa</taxon>
        <taxon>Mollusca</taxon>
        <taxon>Cephalopoda</taxon>
        <taxon>Coleoidea</taxon>
        <taxon>Octopodiformes</taxon>
        <taxon>Octopoda</taxon>
        <taxon>Incirrata</taxon>
        <taxon>Octopodidae</taxon>
        <taxon>Octopus</taxon>
    </lineage>
</organism>
<evidence type="ECO:0000256" key="3">
    <source>
        <dbReference type="ARBA" id="ARBA00022729"/>
    </source>
</evidence>
<feature type="region of interest" description="Disordered" evidence="10">
    <location>
        <begin position="2913"/>
        <end position="3017"/>
    </location>
</feature>
<evidence type="ECO:0000313" key="14">
    <source>
        <dbReference type="RefSeq" id="XP_036355312.1"/>
    </source>
</evidence>
<dbReference type="SMART" id="SM00202">
    <property type="entry name" value="SR"/>
    <property type="match status" value="3"/>
</dbReference>
<evidence type="ECO:0000256" key="10">
    <source>
        <dbReference type="SAM" id="MobiDB-lite"/>
    </source>
</evidence>
<feature type="compositionally biased region" description="Polar residues" evidence="10">
    <location>
        <begin position="3006"/>
        <end position="3017"/>
    </location>
</feature>
<feature type="compositionally biased region" description="Polar residues" evidence="10">
    <location>
        <begin position="2699"/>
        <end position="2708"/>
    </location>
</feature>
<keyword evidence="6 11" id="KW-0472">Membrane</keyword>
<dbReference type="PRINTS" id="PR00258">
    <property type="entry name" value="SPERACTRCPTR"/>
</dbReference>
<name>A0A7E6EKH9_9MOLL</name>